<protein>
    <submittedName>
        <fullName evidence="1">Uncharacterized protein</fullName>
    </submittedName>
</protein>
<dbReference type="Proteomes" id="UP001152300">
    <property type="component" value="Unassembled WGS sequence"/>
</dbReference>
<dbReference type="EMBL" id="JAPEIS010000003">
    <property type="protein sequence ID" value="KAJ8067978.1"/>
    <property type="molecule type" value="Genomic_DNA"/>
</dbReference>
<dbReference type="OrthoDB" id="4487429at2759"/>
<organism evidence="1 2">
    <name type="scientific">Sclerotinia nivalis</name>
    <dbReference type="NCBI Taxonomy" id="352851"/>
    <lineage>
        <taxon>Eukaryota</taxon>
        <taxon>Fungi</taxon>
        <taxon>Dikarya</taxon>
        <taxon>Ascomycota</taxon>
        <taxon>Pezizomycotina</taxon>
        <taxon>Leotiomycetes</taxon>
        <taxon>Helotiales</taxon>
        <taxon>Sclerotiniaceae</taxon>
        <taxon>Sclerotinia</taxon>
    </lineage>
</organism>
<evidence type="ECO:0000313" key="1">
    <source>
        <dbReference type="EMBL" id="KAJ8067978.1"/>
    </source>
</evidence>
<gene>
    <name evidence="1" type="ORF">OCU04_003558</name>
</gene>
<reference evidence="1" key="1">
    <citation type="submission" date="2022-11" db="EMBL/GenBank/DDBJ databases">
        <title>Genome Resource of Sclerotinia nivalis Strain SnTB1, a Plant Pathogen Isolated from American Ginseng.</title>
        <authorList>
            <person name="Fan S."/>
        </authorList>
    </citation>
    <scope>NUCLEOTIDE SEQUENCE</scope>
    <source>
        <strain evidence="1">SnTB1</strain>
    </source>
</reference>
<sequence>MLGSKIYRTFPTLFPPPKSDPVDLTVEASSRMAAERRLLYPDFNYTMRNIFHTRGCTIYGFPSSGGIFIKENADIVDMNVLSLDCFHPIQRSPDPIVEDEFVLRCEKSGQSGEEGYIIARGNGLLQSMEHLLQRDFETIKMAVIMDERLEVMRDFGVVFYDKEEEDVEELGDEYWNARDDECL</sequence>
<dbReference type="AlphaFoldDB" id="A0A9X0AVN4"/>
<evidence type="ECO:0000313" key="2">
    <source>
        <dbReference type="Proteomes" id="UP001152300"/>
    </source>
</evidence>
<accession>A0A9X0AVN4</accession>
<name>A0A9X0AVN4_9HELO</name>
<comment type="caution">
    <text evidence="1">The sequence shown here is derived from an EMBL/GenBank/DDBJ whole genome shotgun (WGS) entry which is preliminary data.</text>
</comment>
<keyword evidence="2" id="KW-1185">Reference proteome</keyword>
<proteinExistence type="predicted"/>